<evidence type="ECO:0008006" key="3">
    <source>
        <dbReference type="Google" id="ProtNLM"/>
    </source>
</evidence>
<dbReference type="SUPFAM" id="SSF56801">
    <property type="entry name" value="Acetyl-CoA synthetase-like"/>
    <property type="match status" value="1"/>
</dbReference>
<gene>
    <name evidence="1" type="ORF">PTD2_06984</name>
</gene>
<reference evidence="1 2" key="1">
    <citation type="submission" date="2006-02" db="EMBL/GenBank/DDBJ databases">
        <authorList>
            <person name="Moran M.A."/>
            <person name="Kjelleberg S."/>
            <person name="Egan S."/>
            <person name="Saunders N."/>
            <person name="Thomas T."/>
            <person name="Ferriera S."/>
            <person name="Johnson J."/>
            <person name="Kravitz S."/>
            <person name="Halpern A."/>
            <person name="Remington K."/>
            <person name="Beeson K."/>
            <person name="Tran B."/>
            <person name="Rogers Y.-H."/>
            <person name="Friedman R."/>
            <person name="Venter J.C."/>
        </authorList>
    </citation>
    <scope>NUCLEOTIDE SEQUENCE [LARGE SCALE GENOMIC DNA]</scope>
    <source>
        <strain evidence="1 2">D2</strain>
    </source>
</reference>
<evidence type="ECO:0000313" key="2">
    <source>
        <dbReference type="Proteomes" id="UP000006201"/>
    </source>
</evidence>
<protein>
    <recommendedName>
        <fullName evidence="3">Phenazine biosynthesis protein</fullName>
    </recommendedName>
</protein>
<dbReference type="eggNOG" id="COG1541">
    <property type="taxonomic scope" value="Bacteria"/>
</dbReference>
<dbReference type="STRING" id="87626.PTD2_06984"/>
<evidence type="ECO:0000313" key="1">
    <source>
        <dbReference type="EMBL" id="EAR28767.1"/>
    </source>
</evidence>
<dbReference type="EMBL" id="AAOH01000003">
    <property type="protein sequence ID" value="EAR28767.1"/>
    <property type="molecule type" value="Genomic_DNA"/>
</dbReference>
<name>A4C852_9GAMM</name>
<organism evidence="1 2">
    <name type="scientific">Pseudoalteromonas tunicata D2</name>
    <dbReference type="NCBI Taxonomy" id="87626"/>
    <lineage>
        <taxon>Bacteria</taxon>
        <taxon>Pseudomonadati</taxon>
        <taxon>Pseudomonadota</taxon>
        <taxon>Gammaproteobacteria</taxon>
        <taxon>Alteromonadales</taxon>
        <taxon>Pseudoalteromonadaceae</taxon>
        <taxon>Pseudoalteromonas</taxon>
    </lineage>
</organism>
<sequence length="358" mass="41456">MYESLTLTPTEEEVVEAAMRWHFNEQTGSRYWLNKRFDLAFDPLSDVKRFSDLQLFDDVSSDWKTLPMEDLIPKAMFDQLNDFHIFESGGTTGNPKRIVEHRSRKHALNFVQSCLEMHGYNQSFEGHWLHIGPTGPHIVGRTMKALAQQNQRLCFQVDFDPRWVKKLILNKQIEQVEQYKAHLLEQAFDLIKTQNISVMFVTPPILESICKDPVLHDAFKKKIKFIIWAGTSISPETYRLITELYFPDCIFMGLYGNTMMGIAPQRPAEPEDEDLYVYQTYSPYCHVQFFNEHGVVDVPYGEYGQIAVSLLTPEMLIPFTLERDYAKRVKPAGKFKEHGITNVGPMPNTQLTITEGVY</sequence>
<dbReference type="InterPro" id="IPR042099">
    <property type="entry name" value="ANL_N_sf"/>
</dbReference>
<accession>A4C852</accession>
<proteinExistence type="predicted"/>
<dbReference type="HOGENOM" id="CLU_780634_0_0_6"/>
<keyword evidence="2" id="KW-1185">Reference proteome</keyword>
<dbReference type="RefSeq" id="WP_009838029.1">
    <property type="nucleotide sequence ID" value="NZ_AAOH01000003.1"/>
</dbReference>
<dbReference type="AlphaFoldDB" id="A4C852"/>
<dbReference type="Proteomes" id="UP000006201">
    <property type="component" value="Unassembled WGS sequence"/>
</dbReference>
<dbReference type="OrthoDB" id="179194at2"/>
<dbReference type="Gene3D" id="3.40.50.12780">
    <property type="entry name" value="N-terminal domain of ligase-like"/>
    <property type="match status" value="1"/>
</dbReference>
<comment type="caution">
    <text evidence="1">The sequence shown here is derived from an EMBL/GenBank/DDBJ whole genome shotgun (WGS) entry which is preliminary data.</text>
</comment>